<feature type="compositionally biased region" description="Low complexity" evidence="1">
    <location>
        <begin position="92"/>
        <end position="105"/>
    </location>
</feature>
<feature type="compositionally biased region" description="Low complexity" evidence="1">
    <location>
        <begin position="120"/>
        <end position="129"/>
    </location>
</feature>
<reference evidence="2" key="1">
    <citation type="submission" date="2023-10" db="EMBL/GenBank/DDBJ databases">
        <authorList>
            <person name="Chen Y."/>
            <person name="Shah S."/>
            <person name="Dougan E. K."/>
            <person name="Thang M."/>
            <person name="Chan C."/>
        </authorList>
    </citation>
    <scope>NUCLEOTIDE SEQUENCE [LARGE SCALE GENOMIC DNA]</scope>
</reference>
<proteinExistence type="predicted"/>
<accession>A0ABN9WUH8</accession>
<name>A0ABN9WUH8_9DINO</name>
<feature type="region of interest" description="Disordered" evidence="1">
    <location>
        <begin position="1"/>
        <end position="353"/>
    </location>
</feature>
<keyword evidence="3" id="KW-1185">Reference proteome</keyword>
<feature type="compositionally biased region" description="Basic and acidic residues" evidence="1">
    <location>
        <begin position="195"/>
        <end position="208"/>
    </location>
</feature>
<comment type="caution">
    <text evidence="2">The sequence shown here is derived from an EMBL/GenBank/DDBJ whole genome shotgun (WGS) entry which is preliminary data.</text>
</comment>
<feature type="compositionally biased region" description="Polar residues" evidence="1">
    <location>
        <begin position="63"/>
        <end position="80"/>
    </location>
</feature>
<sequence>MVSSGRAPIPCRCAPASRPRRSDGGGRAAGPEQGRGADTGRSGRGGHQAAAERARPGVGRASTIVSSDYDSRAGSYSQVASSRTHGTGGGRRSTLGGSRRYTTSSFATNTLDGSRRYTRSSYGDSPYSDDGGHGRRHTRSSSALGSDPGRRRYTARTSLTESVWTDDSRGYGRPGPRRSTRGSSFYNYSDGYDSWSDRAHDIPRDHAGRSAASSRSWTGSSRSTSRSQGAAAVLERREWAQRGAAGPPAAGSARSRGTGSARKSAQSRGTDSARSAKEKAQRGVVQAHRSAAAKRASASSSSSSSSSSSDSSSSSSDSDSDSSSSSSSDSKPSKPAARPAAKPAAKPADGSAA</sequence>
<dbReference type="EMBL" id="CAUYUJ010019159">
    <property type="protein sequence ID" value="CAK0888992.1"/>
    <property type="molecule type" value="Genomic_DNA"/>
</dbReference>
<evidence type="ECO:0000256" key="1">
    <source>
        <dbReference type="SAM" id="MobiDB-lite"/>
    </source>
</evidence>
<feature type="compositionally biased region" description="Low complexity" evidence="1">
    <location>
        <begin position="242"/>
        <end position="257"/>
    </location>
</feature>
<feature type="compositionally biased region" description="Polar residues" evidence="1">
    <location>
        <begin position="261"/>
        <end position="273"/>
    </location>
</feature>
<feature type="compositionally biased region" description="Polar residues" evidence="1">
    <location>
        <begin position="155"/>
        <end position="165"/>
    </location>
</feature>
<protein>
    <submittedName>
        <fullName evidence="2">Uncharacterized protein</fullName>
    </submittedName>
</protein>
<evidence type="ECO:0000313" key="2">
    <source>
        <dbReference type="EMBL" id="CAK0888992.1"/>
    </source>
</evidence>
<feature type="compositionally biased region" description="Low complexity" evidence="1">
    <location>
        <begin position="293"/>
        <end position="353"/>
    </location>
</feature>
<feature type="compositionally biased region" description="Low complexity" evidence="1">
    <location>
        <begin position="1"/>
        <end position="17"/>
    </location>
</feature>
<organism evidence="2 3">
    <name type="scientific">Prorocentrum cordatum</name>
    <dbReference type="NCBI Taxonomy" id="2364126"/>
    <lineage>
        <taxon>Eukaryota</taxon>
        <taxon>Sar</taxon>
        <taxon>Alveolata</taxon>
        <taxon>Dinophyceae</taxon>
        <taxon>Prorocentrales</taxon>
        <taxon>Prorocentraceae</taxon>
        <taxon>Prorocentrum</taxon>
    </lineage>
</organism>
<evidence type="ECO:0000313" key="3">
    <source>
        <dbReference type="Proteomes" id="UP001189429"/>
    </source>
</evidence>
<feature type="compositionally biased region" description="Low complexity" evidence="1">
    <location>
        <begin position="209"/>
        <end position="232"/>
    </location>
</feature>
<gene>
    <name evidence="2" type="ORF">PCOR1329_LOCUS69659</name>
</gene>
<dbReference type="Proteomes" id="UP001189429">
    <property type="component" value="Unassembled WGS sequence"/>
</dbReference>